<organism evidence="2 3">
    <name type="scientific">Mytilus edulis</name>
    <name type="common">Blue mussel</name>
    <dbReference type="NCBI Taxonomy" id="6550"/>
    <lineage>
        <taxon>Eukaryota</taxon>
        <taxon>Metazoa</taxon>
        <taxon>Spiralia</taxon>
        <taxon>Lophotrochozoa</taxon>
        <taxon>Mollusca</taxon>
        <taxon>Bivalvia</taxon>
        <taxon>Autobranchia</taxon>
        <taxon>Pteriomorphia</taxon>
        <taxon>Mytilida</taxon>
        <taxon>Mytiloidea</taxon>
        <taxon>Mytilidae</taxon>
        <taxon>Mytilinae</taxon>
        <taxon>Mytilus</taxon>
    </lineage>
</organism>
<dbReference type="PANTHER" id="PTHR24024">
    <property type="entry name" value="PULMONARY SURFACTANT-ASSOCIATED PROTEIN A"/>
    <property type="match status" value="1"/>
</dbReference>
<dbReference type="Proteomes" id="UP000683360">
    <property type="component" value="Unassembled WGS sequence"/>
</dbReference>
<dbReference type="GO" id="GO:0005615">
    <property type="term" value="C:extracellular space"/>
    <property type="evidence" value="ECO:0007669"/>
    <property type="project" value="TreeGrafter"/>
</dbReference>
<sequence length="264" mass="29867">MNLPLVTIVLATLVVVVKNHECKDYVLSASDQSLIDMMTHYLHTSRKEESAHHASKPADKGVTYVHWGKKSCPKGADIVYTGQVGGNDVSNKGGGVNYLCLPDDPENGQHQSYNNNQVYGGEYELSSPAKPSGWSESMANKEVPCAVCYQKHRSTVLMIPGRKTCYKGWTSEYQGYLLSDHINHLKKTSLALIEMQNRVTFVRWGKKNCPKEADIVHTGRKVIGYKGWTSAYHGYLMSDHKSHYKKRLRMRRQECRTIGQSEWK</sequence>
<evidence type="ECO:0000313" key="2">
    <source>
        <dbReference type="EMBL" id="CAG2244681.1"/>
    </source>
</evidence>
<protein>
    <submittedName>
        <fullName evidence="2">Uncharacterized protein</fullName>
    </submittedName>
</protein>
<reference evidence="2" key="1">
    <citation type="submission" date="2021-03" db="EMBL/GenBank/DDBJ databases">
        <authorList>
            <person name="Bekaert M."/>
        </authorList>
    </citation>
    <scope>NUCLEOTIDE SEQUENCE</scope>
</reference>
<dbReference type="PANTHER" id="PTHR24024:SF18">
    <property type="entry name" value="SHORT-CHAIN COLLAGEN C4-LIKE"/>
    <property type="match status" value="1"/>
</dbReference>
<evidence type="ECO:0000313" key="3">
    <source>
        <dbReference type="Proteomes" id="UP000683360"/>
    </source>
</evidence>
<accession>A0A8S3UGH4</accession>
<feature type="signal peptide" evidence="1">
    <location>
        <begin position="1"/>
        <end position="19"/>
    </location>
</feature>
<name>A0A8S3UGH4_MYTED</name>
<dbReference type="AlphaFoldDB" id="A0A8S3UGH4"/>
<keyword evidence="3" id="KW-1185">Reference proteome</keyword>
<dbReference type="EMBL" id="CAJPWZ010002745">
    <property type="protein sequence ID" value="CAG2244681.1"/>
    <property type="molecule type" value="Genomic_DNA"/>
</dbReference>
<keyword evidence="1" id="KW-0732">Signal</keyword>
<dbReference type="OrthoDB" id="6086925at2759"/>
<proteinExistence type="predicted"/>
<comment type="caution">
    <text evidence="2">The sequence shown here is derived from an EMBL/GenBank/DDBJ whole genome shotgun (WGS) entry which is preliminary data.</text>
</comment>
<evidence type="ECO:0000256" key="1">
    <source>
        <dbReference type="SAM" id="SignalP"/>
    </source>
</evidence>
<dbReference type="InterPro" id="IPR051077">
    <property type="entry name" value="Ca-dependent_lectin"/>
</dbReference>
<gene>
    <name evidence="2" type="ORF">MEDL_56730</name>
</gene>
<feature type="chain" id="PRO_5035841245" evidence="1">
    <location>
        <begin position="20"/>
        <end position="264"/>
    </location>
</feature>